<evidence type="ECO:0000313" key="1">
    <source>
        <dbReference type="EMBL" id="DAE21347.1"/>
    </source>
</evidence>
<reference evidence="1" key="1">
    <citation type="journal article" date="2021" name="Proc. Natl. Acad. Sci. U.S.A.">
        <title>A Catalog of Tens of Thousands of Viruses from Human Metagenomes Reveals Hidden Associations with Chronic Diseases.</title>
        <authorList>
            <person name="Tisza M.J."/>
            <person name="Buck C.B."/>
        </authorList>
    </citation>
    <scope>NUCLEOTIDE SEQUENCE</scope>
    <source>
        <strain evidence="1">CtE6L85</strain>
    </source>
</reference>
<dbReference type="EMBL" id="BK015711">
    <property type="protein sequence ID" value="DAE21347.1"/>
    <property type="molecule type" value="Genomic_DNA"/>
</dbReference>
<protein>
    <submittedName>
        <fullName evidence="1">Uncharacterized protein</fullName>
    </submittedName>
</protein>
<organism evidence="1">
    <name type="scientific">Siphoviridae sp. ctE6L85</name>
    <dbReference type="NCBI Taxonomy" id="2826202"/>
    <lineage>
        <taxon>Viruses</taxon>
        <taxon>Duplodnaviria</taxon>
        <taxon>Heunggongvirae</taxon>
        <taxon>Uroviricota</taxon>
        <taxon>Caudoviricetes</taxon>
    </lineage>
</organism>
<accession>A0A8S5QRA0</accession>
<proteinExistence type="predicted"/>
<sequence>MKSGDNRITIELPKGLKLVAEQNIDPEYQNEIYVGIETPEGIWHQDLAVIRNAYFIDDNLVVNWNPGKFEILVYANKDDEDYTNKFSVELRDDGEQLSLPPPNRYQDKKRW</sequence>
<name>A0A8S5QRA0_9CAUD</name>